<reference evidence="1 2" key="1">
    <citation type="submission" date="2017-08" db="EMBL/GenBank/DDBJ databases">
        <title>The complete genome sequence of moderately halophilic actinomycete Actinopolyspora erythraea YIM 90600, the producer of novel erythromycin, novel actinopolysporins A-C and tubercidin.</title>
        <authorList>
            <person name="Yin M."/>
            <person name="Tang S."/>
        </authorList>
    </citation>
    <scope>NUCLEOTIDE SEQUENCE [LARGE SCALE GENOMIC DNA]</scope>
    <source>
        <strain evidence="1 2">YIM 90600</strain>
    </source>
</reference>
<sequence>MIVMVNATQHSTLSLTSVDDFLGDRQGRFFGEGFKRVTHTVNDITVTAEGGRPRLEAVGGVRLPDSWSRKGETDQRPHLSTIDVMVLGAQLTGLHLAHAHDVRPNDPFRIRELTIRAGNAPQEDDLGAFPLAAEHVSTSPGAEGNITTVDCRVGALDIRVVAEHRGESAPSEVAGYYSSAESLPGPWNTAPYGVSHHVRSQFLNEIEIDLSEPAAEGELTVLGAPDDLSGVGHETTMIDHFVAALQLGQVLLYKLDGVDRADSNTLWMRRTSFERVADSGPGRFRVALENSRLLPSKQGTWRSADVVTRYGDRLMRCSVAHLLPVDREGVVSGKAGSL</sequence>
<evidence type="ECO:0000313" key="2">
    <source>
        <dbReference type="Proteomes" id="UP000215043"/>
    </source>
</evidence>
<dbReference type="AlphaFoldDB" id="A0A223RXD3"/>
<dbReference type="InterPro" id="IPR008799">
    <property type="entry name" value="Pseudomon_AvrD"/>
</dbReference>
<evidence type="ECO:0000313" key="1">
    <source>
        <dbReference type="EMBL" id="ASU80409.1"/>
    </source>
</evidence>
<dbReference type="EMBL" id="CP022752">
    <property type="protein sequence ID" value="ASU80409.1"/>
    <property type="molecule type" value="Genomic_DNA"/>
</dbReference>
<gene>
    <name evidence="1" type="ORF">CDG81_21460</name>
</gene>
<accession>A0A223RXD3</accession>
<evidence type="ECO:0008006" key="3">
    <source>
        <dbReference type="Google" id="ProtNLM"/>
    </source>
</evidence>
<dbReference type="Pfam" id="PF05655">
    <property type="entry name" value="AvrD"/>
    <property type="match status" value="1"/>
</dbReference>
<dbReference type="KEGG" id="aey:CDG81_21460"/>
<proteinExistence type="predicted"/>
<dbReference type="Proteomes" id="UP000215043">
    <property type="component" value="Chromosome"/>
</dbReference>
<protein>
    <recommendedName>
        <fullName evidence="3">Avirulence D protein (AvrD)</fullName>
    </recommendedName>
</protein>
<organism evidence="1 2">
    <name type="scientific">Actinopolyspora erythraea</name>
    <dbReference type="NCBI Taxonomy" id="414996"/>
    <lineage>
        <taxon>Bacteria</taxon>
        <taxon>Bacillati</taxon>
        <taxon>Actinomycetota</taxon>
        <taxon>Actinomycetes</taxon>
        <taxon>Actinopolysporales</taxon>
        <taxon>Actinopolysporaceae</taxon>
        <taxon>Actinopolyspora</taxon>
    </lineage>
</organism>
<name>A0A223RXD3_9ACTN</name>